<feature type="compositionally biased region" description="Basic and acidic residues" evidence="1">
    <location>
        <begin position="29"/>
        <end position="38"/>
    </location>
</feature>
<protein>
    <submittedName>
        <fullName evidence="2">Uncharacterized protein</fullName>
    </submittedName>
</protein>
<sequence length="81" mass="8992">MHKFQARNEKPDEKRIRKERGKGGTGKAHVQEEGKDKAQGLSSRRAGARQALQAPLRKRSAQDEQGLGADVPKVLFIPSEM</sequence>
<organism evidence="2 3">
    <name type="scientific">Ovis aries</name>
    <name type="common">Sheep</name>
    <dbReference type="NCBI Taxonomy" id="9940"/>
    <lineage>
        <taxon>Eukaryota</taxon>
        <taxon>Metazoa</taxon>
        <taxon>Chordata</taxon>
        <taxon>Craniata</taxon>
        <taxon>Vertebrata</taxon>
        <taxon>Euteleostomi</taxon>
        <taxon>Mammalia</taxon>
        <taxon>Eutheria</taxon>
        <taxon>Laurasiatheria</taxon>
        <taxon>Artiodactyla</taxon>
        <taxon>Ruminantia</taxon>
        <taxon>Pecora</taxon>
        <taxon>Bovidae</taxon>
        <taxon>Caprinae</taxon>
        <taxon>Ovis</taxon>
    </lineage>
</organism>
<feature type="compositionally biased region" description="Basic and acidic residues" evidence="1">
    <location>
        <begin position="1"/>
        <end position="16"/>
    </location>
</feature>
<proteinExistence type="predicted"/>
<reference evidence="2 3" key="1">
    <citation type="submission" date="2020-12" db="EMBL/GenBank/DDBJ databases">
        <title>De novo assembly of Tibetan sheep genome.</title>
        <authorList>
            <person name="Li X."/>
        </authorList>
    </citation>
    <scope>NUCLEOTIDE SEQUENCE [LARGE SCALE GENOMIC DNA]</scope>
    <source>
        <tissue evidence="2">Heart</tissue>
    </source>
</reference>
<evidence type="ECO:0000256" key="1">
    <source>
        <dbReference type="SAM" id="MobiDB-lite"/>
    </source>
</evidence>
<name>A0A835ZXL3_SHEEP</name>
<gene>
    <name evidence="2" type="ORF">JEQ12_002314</name>
</gene>
<evidence type="ECO:0000313" key="2">
    <source>
        <dbReference type="EMBL" id="KAG5204338.1"/>
    </source>
</evidence>
<evidence type="ECO:0000313" key="3">
    <source>
        <dbReference type="Proteomes" id="UP000664991"/>
    </source>
</evidence>
<dbReference type="AlphaFoldDB" id="A0A835ZXL3"/>
<comment type="caution">
    <text evidence="2">The sequence shown here is derived from an EMBL/GenBank/DDBJ whole genome shotgun (WGS) entry which is preliminary data.</text>
</comment>
<dbReference type="Proteomes" id="UP000664991">
    <property type="component" value="Unassembled WGS sequence"/>
</dbReference>
<dbReference type="EMBL" id="JAEMGP010000010">
    <property type="protein sequence ID" value="KAG5204338.1"/>
    <property type="molecule type" value="Genomic_DNA"/>
</dbReference>
<accession>A0A835ZXL3</accession>
<feature type="region of interest" description="Disordered" evidence="1">
    <location>
        <begin position="1"/>
        <end position="70"/>
    </location>
</feature>